<reference evidence="1 2" key="1">
    <citation type="journal article" date="2020" name="Microb. Ecol.">
        <title>Ecogenomics of the Marine Benthic Filamentous Cyanobacterium Adonisia.</title>
        <authorList>
            <person name="Walter J.M."/>
            <person name="Coutinho F.H."/>
            <person name="Leomil L."/>
            <person name="Hargreaves P.I."/>
            <person name="Campeao M.E."/>
            <person name="Vieira V.V."/>
            <person name="Silva B.S."/>
            <person name="Fistarol G.O."/>
            <person name="Salomon P.S."/>
            <person name="Sawabe T."/>
            <person name="Mino S."/>
            <person name="Hosokawa M."/>
            <person name="Miyashita H."/>
            <person name="Maruyama F."/>
            <person name="van Verk M.C."/>
            <person name="Dutilh B.E."/>
            <person name="Thompson C.C."/>
            <person name="Thompson F.L."/>
        </authorList>
    </citation>
    <scope>NUCLEOTIDE SEQUENCE [LARGE SCALE GENOMIC DNA]</scope>
    <source>
        <strain evidence="1 2">CCMR0081</strain>
    </source>
</reference>
<name>A0A6M0RFE4_9CYAN</name>
<evidence type="ECO:0000313" key="1">
    <source>
        <dbReference type="EMBL" id="NEZ54482.1"/>
    </source>
</evidence>
<comment type="caution">
    <text evidence="1">The sequence shown here is derived from an EMBL/GenBank/DDBJ whole genome shotgun (WGS) entry which is preliminary data.</text>
</comment>
<dbReference type="EMBL" id="QXHD01000003">
    <property type="protein sequence ID" value="NEZ54482.1"/>
    <property type="molecule type" value="Genomic_DNA"/>
</dbReference>
<organism evidence="1 2">
    <name type="scientific">Adonisia turfae CCMR0081</name>
    <dbReference type="NCBI Taxonomy" id="2292702"/>
    <lineage>
        <taxon>Bacteria</taxon>
        <taxon>Bacillati</taxon>
        <taxon>Cyanobacteriota</taxon>
        <taxon>Adonisia</taxon>
        <taxon>Adonisia turfae</taxon>
    </lineage>
</organism>
<sequence length="105" mass="11934">MDLKALVELPITKTGWPQTPHIRGYRWGEQIARREETNTLWLHRIDGRVDLTCLASQPIQLLPIAKYLVGSSPDKGEISEIWLLDSDIKASREASGEILEIWLGQ</sequence>
<keyword evidence="2" id="KW-1185">Reference proteome</keyword>
<dbReference type="AlphaFoldDB" id="A0A6M0RFE4"/>
<protein>
    <submittedName>
        <fullName evidence="1">Uncharacterized protein</fullName>
    </submittedName>
</protein>
<gene>
    <name evidence="1" type="ORF">DXZ20_01990</name>
</gene>
<evidence type="ECO:0000313" key="2">
    <source>
        <dbReference type="Proteomes" id="UP000481033"/>
    </source>
</evidence>
<dbReference type="Proteomes" id="UP000481033">
    <property type="component" value="Unassembled WGS sequence"/>
</dbReference>
<proteinExistence type="predicted"/>
<accession>A0A6M0RFE4</accession>